<gene>
    <name evidence="1" type="ORF">VCHENC02_5612A</name>
</gene>
<feature type="non-terminal residue" evidence="1">
    <location>
        <position position="18"/>
    </location>
</feature>
<reference evidence="1 2" key="1">
    <citation type="submission" date="2012-10" db="EMBL/GenBank/DDBJ databases">
        <title>Genome sequence of Vibrio Cholerae HENC-02.</title>
        <authorList>
            <person name="Eppinger M."/>
            <person name="Hasan N.A."/>
            <person name="Sengamalay N."/>
            <person name="Hine E."/>
            <person name="Su Q."/>
            <person name="Daugherty S.C."/>
            <person name="Young S."/>
            <person name="Sadzewicz L."/>
            <person name="Tallon L."/>
            <person name="Cebula T.A."/>
            <person name="Ravel J."/>
            <person name="Colwell R.R."/>
        </authorList>
    </citation>
    <scope>NUCLEOTIDE SEQUENCE [LARGE SCALE GENOMIC DNA]</scope>
    <source>
        <strain evidence="1 2">HENC-02</strain>
    </source>
</reference>
<proteinExistence type="predicted"/>
<dbReference type="EMBL" id="AJSR01002499">
    <property type="protein sequence ID" value="EKM28497.1"/>
    <property type="molecule type" value="Genomic_DNA"/>
</dbReference>
<organism evidence="1 2">
    <name type="scientific">Vibrio harveyi</name>
    <name type="common">Beneckea harveyi</name>
    <dbReference type="NCBI Taxonomy" id="669"/>
    <lineage>
        <taxon>Bacteria</taxon>
        <taxon>Pseudomonadati</taxon>
        <taxon>Pseudomonadota</taxon>
        <taxon>Gammaproteobacteria</taxon>
        <taxon>Vibrionales</taxon>
        <taxon>Vibrionaceae</taxon>
        <taxon>Vibrio</taxon>
    </lineage>
</organism>
<comment type="caution">
    <text evidence="1">The sequence shown here is derived from an EMBL/GenBank/DDBJ whole genome shotgun (WGS) entry which is preliminary data.</text>
</comment>
<evidence type="ECO:0000313" key="1">
    <source>
        <dbReference type="EMBL" id="EKM28497.1"/>
    </source>
</evidence>
<dbReference type="AlphaFoldDB" id="A0A454CQ20"/>
<name>A0A454CQ20_VIBHA</name>
<evidence type="ECO:0000313" key="2">
    <source>
        <dbReference type="Proteomes" id="UP000008367"/>
    </source>
</evidence>
<dbReference type="Proteomes" id="UP000008367">
    <property type="component" value="Unassembled WGS sequence"/>
</dbReference>
<sequence length="18" mass="2150">MPNHLTLCSEYFILELIL</sequence>
<accession>A0A454CQ20</accession>
<protein>
    <submittedName>
        <fullName evidence="1">Uncharacterized protein</fullName>
    </submittedName>
</protein>